<name>A0AAE0CDN8_9CHLO</name>
<proteinExistence type="predicted"/>
<reference evidence="2 3" key="1">
    <citation type="journal article" date="2015" name="Genome Biol. Evol.">
        <title>Comparative Genomics of a Bacterivorous Green Alga Reveals Evolutionary Causalities and Consequences of Phago-Mixotrophic Mode of Nutrition.</title>
        <authorList>
            <person name="Burns J.A."/>
            <person name="Paasch A."/>
            <person name="Narechania A."/>
            <person name="Kim E."/>
        </authorList>
    </citation>
    <scope>NUCLEOTIDE SEQUENCE [LARGE SCALE GENOMIC DNA]</scope>
    <source>
        <strain evidence="2 3">PLY_AMNH</strain>
    </source>
</reference>
<sequence length="450" mass="49292">MTQYTESVPNTEVPTSEFSLVEAEYHTEDVEAKSAMLPGLPAPASEEDTLSQEKEDSLLLTSLKGRSIRYERLKMEVDVAKRSKFSVRYYFGCPLSVLALFALGLVWSTTVYYYWQDSVDDCQNRAEDEVASSTMAASAVLDDSNAEVKSDFDSQMRTLSDAIVILKDQTTAEFEQISISAGFCAEPPSQDQSCAQQADFVVTCYSTTSTSVEVKEVIRNYQASICERAKASTTSFEQLNDLIRGFQIKNAQVNAKQRETFQAFGTEQVQQSYDAISVSSDTSDENIIQSAGLSGGVAVALLVVCMWASMFLSKALTLPLQAISADMEAVADFTFNDMAQLRTSHVSEVYNLGTKYTYLKAALLTFSKFIPKTVIAQVVKGDERMLGPYLEKKEVSILMADLANFTNISEQIGLSSTKGLMLEFLSAMETVVESSGGVIGDFSGNGKCIP</sequence>
<keyword evidence="1" id="KW-0812">Transmembrane</keyword>
<dbReference type="Proteomes" id="UP001190700">
    <property type="component" value="Unassembled WGS sequence"/>
</dbReference>
<protein>
    <recommendedName>
        <fullName evidence="4">Guanylate cyclase domain-containing protein</fullName>
    </recommendedName>
</protein>
<evidence type="ECO:0000313" key="2">
    <source>
        <dbReference type="EMBL" id="KAK3252030.1"/>
    </source>
</evidence>
<dbReference type="AlphaFoldDB" id="A0AAE0CDN8"/>
<evidence type="ECO:0008006" key="4">
    <source>
        <dbReference type="Google" id="ProtNLM"/>
    </source>
</evidence>
<dbReference type="InterPro" id="IPR029787">
    <property type="entry name" value="Nucleotide_cyclase"/>
</dbReference>
<dbReference type="Gene3D" id="3.30.70.1230">
    <property type="entry name" value="Nucleotide cyclase"/>
    <property type="match status" value="1"/>
</dbReference>
<evidence type="ECO:0000313" key="3">
    <source>
        <dbReference type="Proteomes" id="UP001190700"/>
    </source>
</evidence>
<evidence type="ECO:0000256" key="1">
    <source>
        <dbReference type="SAM" id="Phobius"/>
    </source>
</evidence>
<keyword evidence="3" id="KW-1185">Reference proteome</keyword>
<keyword evidence="1" id="KW-0472">Membrane</keyword>
<comment type="caution">
    <text evidence="2">The sequence shown here is derived from an EMBL/GenBank/DDBJ whole genome shotgun (WGS) entry which is preliminary data.</text>
</comment>
<dbReference type="SUPFAM" id="SSF55073">
    <property type="entry name" value="Nucleotide cyclase"/>
    <property type="match status" value="1"/>
</dbReference>
<gene>
    <name evidence="2" type="ORF">CYMTET_38661</name>
</gene>
<accession>A0AAE0CDN8</accession>
<dbReference type="EMBL" id="LGRX02025652">
    <property type="protein sequence ID" value="KAK3252030.1"/>
    <property type="molecule type" value="Genomic_DNA"/>
</dbReference>
<keyword evidence="1" id="KW-1133">Transmembrane helix</keyword>
<feature type="transmembrane region" description="Helical" evidence="1">
    <location>
        <begin position="89"/>
        <end position="115"/>
    </location>
</feature>
<organism evidence="2 3">
    <name type="scientific">Cymbomonas tetramitiformis</name>
    <dbReference type="NCBI Taxonomy" id="36881"/>
    <lineage>
        <taxon>Eukaryota</taxon>
        <taxon>Viridiplantae</taxon>
        <taxon>Chlorophyta</taxon>
        <taxon>Pyramimonadophyceae</taxon>
        <taxon>Pyramimonadales</taxon>
        <taxon>Pyramimonadaceae</taxon>
        <taxon>Cymbomonas</taxon>
    </lineage>
</organism>